<keyword evidence="3" id="KW-1185">Reference proteome</keyword>
<organism evidence="2 3">
    <name type="scientific">Ovis ammon polii</name>
    <dbReference type="NCBI Taxonomy" id="230172"/>
    <lineage>
        <taxon>Eukaryota</taxon>
        <taxon>Metazoa</taxon>
        <taxon>Chordata</taxon>
        <taxon>Craniata</taxon>
        <taxon>Vertebrata</taxon>
        <taxon>Euteleostomi</taxon>
        <taxon>Mammalia</taxon>
        <taxon>Eutheria</taxon>
        <taxon>Laurasiatheria</taxon>
        <taxon>Artiodactyla</taxon>
        <taxon>Ruminantia</taxon>
        <taxon>Pecora</taxon>
        <taxon>Bovidae</taxon>
        <taxon>Caprinae</taxon>
        <taxon>Ovis</taxon>
    </lineage>
</organism>
<gene>
    <name evidence="2" type="ORF">MG293_013786</name>
</gene>
<evidence type="ECO:0000313" key="2">
    <source>
        <dbReference type="EMBL" id="KAI4536394.1"/>
    </source>
</evidence>
<comment type="caution">
    <text evidence="2">The sequence shown here is derived from an EMBL/GenBank/DDBJ whole genome shotgun (WGS) entry which is preliminary data.</text>
</comment>
<sequence length="380" mass="42097">MEKWRRPHGVSSYPLEVPPDPFSAGDSSVTSSNSSVLCNLHPSIFPKRIDCVFFGESPAVSICLGILTAPLCTCRAPGAEVAANDHGDRESARFLLPSLEQKFDNGCINASWEEWQCCKEKEDTEEEKREELAPASWKAWQCIGWPLLCQAIQLLLASPSFCDPETPAEQSFPDEEGRWLDQRVTSGEPEQGQSGHAEKDAEDRIQTPGGIQSGHPSPELPTRILDIDAQQEAFQWKECVPIGKSCWEAIAPLDYGKPLSPVVSLQWRIEKEGTSLVPNPLLESYGEARLLQRAGSIEPQAHTDFKIIPKMQFLYTRWGSVVRSHNHVPQPSDSVGFRARFQTLEKRAQKCPTKPSHQAPGPASNRTSSRGIASLLRCST</sequence>
<name>A0AAD4Y671_OVIAM</name>
<feature type="compositionally biased region" description="Basic and acidic residues" evidence="1">
    <location>
        <begin position="196"/>
        <end position="205"/>
    </location>
</feature>
<dbReference type="Proteomes" id="UP001214576">
    <property type="component" value="Unassembled WGS sequence"/>
</dbReference>
<feature type="region of interest" description="Disordered" evidence="1">
    <location>
        <begin position="185"/>
        <end position="221"/>
    </location>
</feature>
<dbReference type="AlphaFoldDB" id="A0AAD4Y671"/>
<evidence type="ECO:0000313" key="3">
    <source>
        <dbReference type="Proteomes" id="UP001214576"/>
    </source>
</evidence>
<dbReference type="EMBL" id="JAKZEL010000016">
    <property type="protein sequence ID" value="KAI4536394.1"/>
    <property type="molecule type" value="Genomic_DNA"/>
</dbReference>
<protein>
    <submittedName>
        <fullName evidence="2">Uncharacterized protein</fullName>
    </submittedName>
</protein>
<feature type="region of interest" description="Disordered" evidence="1">
    <location>
        <begin position="348"/>
        <end position="372"/>
    </location>
</feature>
<accession>A0AAD4Y671</accession>
<proteinExistence type="predicted"/>
<evidence type="ECO:0000256" key="1">
    <source>
        <dbReference type="SAM" id="MobiDB-lite"/>
    </source>
</evidence>
<reference evidence="2" key="1">
    <citation type="submission" date="2022-03" db="EMBL/GenBank/DDBJ databases">
        <title>Genomic analyses of argali, domestic sheep and their hybrids provide insights into chromosomal evolution, heterosis and genetic basis of agronomic traits.</title>
        <authorList>
            <person name="Li M."/>
        </authorList>
    </citation>
    <scope>NUCLEOTIDE SEQUENCE</scope>
    <source>
        <strain evidence="2">CAU-MHL-2022a</strain>
        <tissue evidence="2">Skin</tissue>
    </source>
</reference>